<evidence type="ECO:0000259" key="1">
    <source>
        <dbReference type="Pfam" id="PF08241"/>
    </source>
</evidence>
<dbReference type="SUPFAM" id="SSF53335">
    <property type="entry name" value="S-adenosyl-L-methionine-dependent methyltransferases"/>
    <property type="match status" value="1"/>
</dbReference>
<feature type="domain" description="Methyltransferase type 11" evidence="1">
    <location>
        <begin position="83"/>
        <end position="133"/>
    </location>
</feature>
<dbReference type="InterPro" id="IPR013216">
    <property type="entry name" value="Methyltransf_11"/>
</dbReference>
<evidence type="ECO:0000313" key="2">
    <source>
        <dbReference type="EMBL" id="RDY68862.1"/>
    </source>
</evidence>
<dbReference type="InterPro" id="IPR029063">
    <property type="entry name" value="SAM-dependent_MTases_sf"/>
</dbReference>
<accession>A0A3D8VHI0</accession>
<comment type="caution">
    <text evidence="2">The sequence shown here is derived from an EMBL/GenBank/DDBJ whole genome shotgun (WGS) entry which is preliminary data.</text>
</comment>
<protein>
    <submittedName>
        <fullName evidence="2">Class I SAM-dependent methyltransferase</fullName>
    </submittedName>
</protein>
<keyword evidence="2" id="KW-0808">Transferase</keyword>
<reference evidence="2 3" key="1">
    <citation type="submission" date="2018-08" db="EMBL/GenBank/DDBJ databases">
        <title>Lysobacter soli KCTC 22011, whole genome shotgun sequence.</title>
        <authorList>
            <person name="Zhang X."/>
            <person name="Feng G."/>
            <person name="Zhu H."/>
        </authorList>
    </citation>
    <scope>NUCLEOTIDE SEQUENCE [LARGE SCALE GENOMIC DNA]</scope>
    <source>
        <strain evidence="2 3">KCTC 22011</strain>
    </source>
</reference>
<dbReference type="RefSeq" id="WP_115841377.1">
    <property type="nucleotide sequence ID" value="NZ_CP183976.1"/>
</dbReference>
<dbReference type="GO" id="GO:0032259">
    <property type="term" value="P:methylation"/>
    <property type="evidence" value="ECO:0007669"/>
    <property type="project" value="UniProtKB-KW"/>
</dbReference>
<dbReference type="GO" id="GO:0008757">
    <property type="term" value="F:S-adenosylmethionine-dependent methyltransferase activity"/>
    <property type="evidence" value="ECO:0007669"/>
    <property type="project" value="InterPro"/>
</dbReference>
<sequence>MNDALAGAVSEVDRIYSAHARDSATDPYHHVIQEFIDRCTALGPTRTLEIGAREVSGIGRRGLIPGASEYVGFDIHAGPGVDVVGDAHELSRHFPPSRFDAIYSCSVFEHLAFPWKVAMEINRVLRVGGLCYVSTHPTWPPHELPWDFWRFPIAGLKLLFSEPLGFRVLACAEGIPSKLHSLSADPPTRGISHYEMSLGVALIAEKVKDYDSERLRWDVPLSTVLDTIYPNRTGGASGSLTPVE</sequence>
<dbReference type="Pfam" id="PF08241">
    <property type="entry name" value="Methyltransf_11"/>
    <property type="match status" value="1"/>
</dbReference>
<keyword evidence="2" id="KW-0489">Methyltransferase</keyword>
<gene>
    <name evidence="2" type="ORF">DX912_05055</name>
</gene>
<organism evidence="2 3">
    <name type="scientific">Lysobacter soli</name>
    <dbReference type="NCBI Taxonomy" id="453783"/>
    <lineage>
        <taxon>Bacteria</taxon>
        <taxon>Pseudomonadati</taxon>
        <taxon>Pseudomonadota</taxon>
        <taxon>Gammaproteobacteria</taxon>
        <taxon>Lysobacterales</taxon>
        <taxon>Lysobacteraceae</taxon>
        <taxon>Lysobacter</taxon>
    </lineage>
</organism>
<proteinExistence type="predicted"/>
<evidence type="ECO:0000313" key="3">
    <source>
        <dbReference type="Proteomes" id="UP000256829"/>
    </source>
</evidence>
<dbReference type="Proteomes" id="UP000256829">
    <property type="component" value="Unassembled WGS sequence"/>
</dbReference>
<dbReference type="AlphaFoldDB" id="A0A3D8VHI0"/>
<keyword evidence="3" id="KW-1185">Reference proteome</keyword>
<dbReference type="Gene3D" id="3.40.50.150">
    <property type="entry name" value="Vaccinia Virus protein VP39"/>
    <property type="match status" value="1"/>
</dbReference>
<dbReference type="EMBL" id="QTJR01000002">
    <property type="protein sequence ID" value="RDY68862.1"/>
    <property type="molecule type" value="Genomic_DNA"/>
</dbReference>
<name>A0A3D8VHI0_9GAMM</name>